<feature type="non-terminal residue" evidence="2">
    <location>
        <position position="1"/>
    </location>
</feature>
<comment type="caution">
    <text evidence="2">The sequence shown here is derived from an EMBL/GenBank/DDBJ whole genome shotgun (WGS) entry which is preliminary data.</text>
</comment>
<dbReference type="Proteomes" id="UP001233172">
    <property type="component" value="Unassembled WGS sequence"/>
</dbReference>
<reference evidence="2" key="2">
    <citation type="submission" date="2023-04" db="EMBL/GenBank/DDBJ databases">
        <authorList>
            <person name="Bu L."/>
            <person name="Lu L."/>
            <person name="Laidemitt M.R."/>
            <person name="Zhang S.M."/>
            <person name="Mutuku M."/>
            <person name="Mkoji G."/>
            <person name="Steinauer M."/>
            <person name="Loker E.S."/>
        </authorList>
    </citation>
    <scope>NUCLEOTIDE SEQUENCE</scope>
    <source>
        <strain evidence="2">KasaAsao</strain>
        <tissue evidence="2">Whole Snail</tissue>
    </source>
</reference>
<dbReference type="AlphaFoldDB" id="A0AAD8BH08"/>
<proteinExistence type="predicted"/>
<keyword evidence="1" id="KW-0812">Transmembrane</keyword>
<evidence type="ECO:0000313" key="3">
    <source>
        <dbReference type="Proteomes" id="UP001233172"/>
    </source>
</evidence>
<feature type="transmembrane region" description="Helical" evidence="1">
    <location>
        <begin position="18"/>
        <end position="39"/>
    </location>
</feature>
<organism evidence="2 3">
    <name type="scientific">Biomphalaria pfeifferi</name>
    <name type="common">Bloodfluke planorb</name>
    <name type="synonym">Freshwater snail</name>
    <dbReference type="NCBI Taxonomy" id="112525"/>
    <lineage>
        <taxon>Eukaryota</taxon>
        <taxon>Metazoa</taxon>
        <taxon>Spiralia</taxon>
        <taxon>Lophotrochozoa</taxon>
        <taxon>Mollusca</taxon>
        <taxon>Gastropoda</taxon>
        <taxon>Heterobranchia</taxon>
        <taxon>Euthyneura</taxon>
        <taxon>Panpulmonata</taxon>
        <taxon>Hygrophila</taxon>
        <taxon>Lymnaeoidea</taxon>
        <taxon>Planorbidae</taxon>
        <taxon>Biomphalaria</taxon>
    </lineage>
</organism>
<sequence length="72" mass="8281">QTFNAEVRIESSEKCRRFVWLVFETVAVVLTVVAVAVVVRQHPNGRQNRPSIQRHRHAIHTQVSVHKETPSI</sequence>
<gene>
    <name evidence="2" type="ORF">Bpfe_016350</name>
</gene>
<reference evidence="2" key="1">
    <citation type="journal article" date="2023" name="PLoS Negl. Trop. Dis.">
        <title>A genome sequence for Biomphalaria pfeifferi, the major vector snail for the human-infecting parasite Schistosoma mansoni.</title>
        <authorList>
            <person name="Bu L."/>
            <person name="Lu L."/>
            <person name="Laidemitt M.R."/>
            <person name="Zhang S.M."/>
            <person name="Mutuku M."/>
            <person name="Mkoji G."/>
            <person name="Steinauer M."/>
            <person name="Loker E.S."/>
        </authorList>
    </citation>
    <scope>NUCLEOTIDE SEQUENCE</scope>
    <source>
        <strain evidence="2">KasaAsao</strain>
    </source>
</reference>
<dbReference type="EMBL" id="JASAOG010000079">
    <property type="protein sequence ID" value="KAK0054286.1"/>
    <property type="molecule type" value="Genomic_DNA"/>
</dbReference>
<accession>A0AAD8BH08</accession>
<protein>
    <submittedName>
        <fullName evidence="2">Uncharacterized protein</fullName>
    </submittedName>
</protein>
<keyword evidence="3" id="KW-1185">Reference proteome</keyword>
<name>A0AAD8BH08_BIOPF</name>
<keyword evidence="1" id="KW-0472">Membrane</keyword>
<evidence type="ECO:0000313" key="2">
    <source>
        <dbReference type="EMBL" id="KAK0054286.1"/>
    </source>
</evidence>
<keyword evidence="1" id="KW-1133">Transmembrane helix</keyword>
<evidence type="ECO:0000256" key="1">
    <source>
        <dbReference type="SAM" id="Phobius"/>
    </source>
</evidence>